<protein>
    <submittedName>
        <fullName evidence="2">Uncharacterized protein</fullName>
    </submittedName>
</protein>
<dbReference type="GeneID" id="54284248"/>
<evidence type="ECO:0000313" key="2">
    <source>
        <dbReference type="EMBL" id="KAF2022281.1"/>
    </source>
</evidence>
<keyword evidence="3" id="KW-1185">Reference proteome</keyword>
<dbReference type="RefSeq" id="XP_033390620.1">
    <property type="nucleotide sequence ID" value="XM_033526851.1"/>
</dbReference>
<evidence type="ECO:0000256" key="1">
    <source>
        <dbReference type="SAM" id="MobiDB-lite"/>
    </source>
</evidence>
<gene>
    <name evidence="2" type="ORF">BU24DRAFT_417926</name>
</gene>
<feature type="region of interest" description="Disordered" evidence="1">
    <location>
        <begin position="153"/>
        <end position="198"/>
    </location>
</feature>
<organism evidence="2 3">
    <name type="scientific">Aaosphaeria arxii CBS 175.79</name>
    <dbReference type="NCBI Taxonomy" id="1450172"/>
    <lineage>
        <taxon>Eukaryota</taxon>
        <taxon>Fungi</taxon>
        <taxon>Dikarya</taxon>
        <taxon>Ascomycota</taxon>
        <taxon>Pezizomycotina</taxon>
        <taxon>Dothideomycetes</taxon>
        <taxon>Pleosporomycetidae</taxon>
        <taxon>Pleosporales</taxon>
        <taxon>Pleosporales incertae sedis</taxon>
        <taxon>Aaosphaeria</taxon>
    </lineage>
</organism>
<accession>A0A6A5YCH2</accession>
<dbReference type="EMBL" id="ML978066">
    <property type="protein sequence ID" value="KAF2022281.1"/>
    <property type="molecule type" value="Genomic_DNA"/>
</dbReference>
<proteinExistence type="predicted"/>
<feature type="compositionally biased region" description="Acidic residues" evidence="1">
    <location>
        <begin position="153"/>
        <end position="165"/>
    </location>
</feature>
<dbReference type="OrthoDB" id="3791388at2759"/>
<feature type="compositionally biased region" description="Basic and acidic residues" evidence="1">
    <location>
        <begin position="184"/>
        <end position="198"/>
    </location>
</feature>
<dbReference type="Proteomes" id="UP000799778">
    <property type="component" value="Unassembled WGS sequence"/>
</dbReference>
<evidence type="ECO:0000313" key="3">
    <source>
        <dbReference type="Proteomes" id="UP000799778"/>
    </source>
</evidence>
<dbReference type="AlphaFoldDB" id="A0A6A5YCH2"/>
<name>A0A6A5YCH2_9PLEO</name>
<reference evidence="2" key="1">
    <citation type="journal article" date="2020" name="Stud. Mycol.">
        <title>101 Dothideomycetes genomes: a test case for predicting lifestyles and emergence of pathogens.</title>
        <authorList>
            <person name="Haridas S."/>
            <person name="Albert R."/>
            <person name="Binder M."/>
            <person name="Bloem J."/>
            <person name="Labutti K."/>
            <person name="Salamov A."/>
            <person name="Andreopoulos B."/>
            <person name="Baker S."/>
            <person name="Barry K."/>
            <person name="Bills G."/>
            <person name="Bluhm B."/>
            <person name="Cannon C."/>
            <person name="Castanera R."/>
            <person name="Culley D."/>
            <person name="Daum C."/>
            <person name="Ezra D."/>
            <person name="Gonzalez J."/>
            <person name="Henrissat B."/>
            <person name="Kuo A."/>
            <person name="Liang C."/>
            <person name="Lipzen A."/>
            <person name="Lutzoni F."/>
            <person name="Magnuson J."/>
            <person name="Mondo S."/>
            <person name="Nolan M."/>
            <person name="Ohm R."/>
            <person name="Pangilinan J."/>
            <person name="Park H.-J."/>
            <person name="Ramirez L."/>
            <person name="Alfaro M."/>
            <person name="Sun H."/>
            <person name="Tritt A."/>
            <person name="Yoshinaga Y."/>
            <person name="Zwiers L.-H."/>
            <person name="Turgeon B."/>
            <person name="Goodwin S."/>
            <person name="Spatafora J."/>
            <person name="Crous P."/>
            <person name="Grigoriev I."/>
        </authorList>
    </citation>
    <scope>NUCLEOTIDE SEQUENCE</scope>
    <source>
        <strain evidence="2">CBS 175.79</strain>
    </source>
</reference>
<sequence>MALFSDTPRADGFIKPPRALAALEEYSLRPKCEMQWFSNSPSPYAFYSFGSTARSASAISAKEYLCQKRREELIQEREASEARNQFKAEVEDERRRLWKADPSTSWREMKISDLNIFREEATEAVRKCWVEQGIWNEKWNLLSLGRWKHEEPLELDSGPETDSEAEIPQLLFGPKPQPTKKRPKSEDEKRQIAERRALRQRERDASRPYYRFVYQVKECERILEEEAGADAARNDTKAYENVKSTWVKRGLWYEKWGTMPGMSWKHELSLDEMLRERGIESVPATPLVRNSHKVPIESKFRYAPLFQVNHRQVPSASNTSHQDQSPEDLALWESVGKISRSTAASQLTIGLS</sequence>